<dbReference type="InterPro" id="IPR036138">
    <property type="entry name" value="PBP_dimer_sf"/>
</dbReference>
<dbReference type="EC" id="2.4.1.129" evidence="5"/>
<dbReference type="EMBL" id="LNQE01001916">
    <property type="protein sequence ID" value="KUG02660.1"/>
    <property type="molecule type" value="Genomic_DNA"/>
</dbReference>
<dbReference type="GO" id="GO:0071972">
    <property type="term" value="F:peptidoglycan L,D-transpeptidase activity"/>
    <property type="evidence" value="ECO:0007669"/>
    <property type="project" value="TreeGrafter"/>
</dbReference>
<dbReference type="InterPro" id="IPR050515">
    <property type="entry name" value="Beta-lactam/transpept"/>
</dbReference>
<keyword evidence="2" id="KW-0472">Membrane</keyword>
<comment type="caution">
    <text evidence="5">The sequence shown here is derived from an EMBL/GenBank/DDBJ whole genome shotgun (WGS) entry which is preliminary data.</text>
</comment>
<evidence type="ECO:0000259" key="3">
    <source>
        <dbReference type="Pfam" id="PF00905"/>
    </source>
</evidence>
<dbReference type="GO" id="GO:0016757">
    <property type="term" value="F:glycosyltransferase activity"/>
    <property type="evidence" value="ECO:0007669"/>
    <property type="project" value="UniProtKB-KW"/>
</dbReference>
<feature type="domain" description="Penicillin-binding protein transpeptidase" evidence="3">
    <location>
        <begin position="254"/>
        <end position="563"/>
    </location>
</feature>
<accession>A0A0W8E206</accession>
<dbReference type="PANTHER" id="PTHR30627">
    <property type="entry name" value="PEPTIDOGLYCAN D,D-TRANSPEPTIDASE"/>
    <property type="match status" value="1"/>
</dbReference>
<dbReference type="GO" id="GO:0051301">
    <property type="term" value="P:cell division"/>
    <property type="evidence" value="ECO:0007669"/>
    <property type="project" value="UniProtKB-KW"/>
</dbReference>
<dbReference type="SUPFAM" id="SSF56519">
    <property type="entry name" value="Penicillin binding protein dimerisation domain"/>
    <property type="match status" value="1"/>
</dbReference>
<evidence type="ECO:0000313" key="5">
    <source>
        <dbReference type="EMBL" id="KUG02660.1"/>
    </source>
</evidence>
<keyword evidence="5" id="KW-0328">Glycosyltransferase</keyword>
<dbReference type="Gene3D" id="3.90.1310.10">
    <property type="entry name" value="Penicillin-binding protein 2a (Domain 2)"/>
    <property type="match status" value="1"/>
</dbReference>
<dbReference type="AlphaFoldDB" id="A0A0W8E206"/>
<sequence length="570" mass="62703">MIKRRIAGLMCFFLAVFLFLSAAVAYYQLLKGPDLAREAAAMRNKKIEIKEWSRGEIYDRNHLLLTESTTSSALYCLPRDIKASRSSSSTEEQRMTEAADILAACLNNTGTTEIRSKLEKANEAGGSIIRLATDLEQDEIKAINDSGLTGVIIAPVLKRYREDGFCAHLLGYVGKGEDSSGKAGLEKLYNDILEGNETGQEIVSVQDARGITIQGLMFRMRQEQDREKSCLVLTIDSRVQELVEKSMNSKVAKGAVVVLDVDSKEVLAMASRPTFSPYADMEQLIRNDGRSTLINRALSRYHPGSIFKILIAAAALEENAVKWEDEFICNGSYIFSEDLSISCWKEEGHGEMTFPEAFARSCNPSFIDIGLRLTRNRLIDYVQKFHVTDETLLGYNSDRDYSYVNIEPGKPALANACLGQQGVMLTPLQIASLIATIADNGQWAAPSLVSYSINKQGIKTSLGTADKEQVISEKTARMVQELMKKTVNEGTGKSAALKIVQAAGKTATSQEGIVKDGDEEREVLNTWFAGFFPADKPRWAIVVLVEDGTSGSADAAPVFKEIAEGMLDIY</sequence>
<dbReference type="Pfam" id="PF00905">
    <property type="entry name" value="Transpeptidase"/>
    <property type="match status" value="1"/>
</dbReference>
<name>A0A0W8E206_9ZZZZ</name>
<dbReference type="InterPro" id="IPR005311">
    <property type="entry name" value="PBP_dimer"/>
</dbReference>
<keyword evidence="5" id="KW-0131">Cell cycle</keyword>
<gene>
    <name evidence="5" type="ORF">ASZ90_020028</name>
</gene>
<dbReference type="InterPro" id="IPR012338">
    <property type="entry name" value="Beta-lactam/transpept-like"/>
</dbReference>
<evidence type="ECO:0000259" key="4">
    <source>
        <dbReference type="Pfam" id="PF03717"/>
    </source>
</evidence>
<dbReference type="GO" id="GO:0071555">
    <property type="term" value="P:cell wall organization"/>
    <property type="evidence" value="ECO:0007669"/>
    <property type="project" value="TreeGrafter"/>
</dbReference>
<dbReference type="SUPFAM" id="SSF56601">
    <property type="entry name" value="beta-lactamase/transpeptidase-like"/>
    <property type="match status" value="1"/>
</dbReference>
<proteinExistence type="predicted"/>
<evidence type="ECO:0000256" key="1">
    <source>
        <dbReference type="ARBA" id="ARBA00004370"/>
    </source>
</evidence>
<protein>
    <submittedName>
        <fullName evidence="5">Cell division protein ftsi</fullName>
        <ecNumber evidence="5">2.4.1.129</ecNumber>
    </submittedName>
</protein>
<dbReference type="GO" id="GO:0008658">
    <property type="term" value="F:penicillin binding"/>
    <property type="evidence" value="ECO:0007669"/>
    <property type="project" value="InterPro"/>
</dbReference>
<evidence type="ECO:0000256" key="2">
    <source>
        <dbReference type="ARBA" id="ARBA00023136"/>
    </source>
</evidence>
<dbReference type="InterPro" id="IPR001460">
    <property type="entry name" value="PCN-bd_Tpept"/>
</dbReference>
<keyword evidence="5" id="KW-0808">Transferase</keyword>
<dbReference type="GO" id="GO:0005886">
    <property type="term" value="C:plasma membrane"/>
    <property type="evidence" value="ECO:0007669"/>
    <property type="project" value="TreeGrafter"/>
</dbReference>
<dbReference type="Gene3D" id="3.40.710.10">
    <property type="entry name" value="DD-peptidase/beta-lactamase superfamily"/>
    <property type="match status" value="1"/>
</dbReference>
<dbReference type="Pfam" id="PF03717">
    <property type="entry name" value="PBP_dimer"/>
    <property type="match status" value="1"/>
</dbReference>
<comment type="subcellular location">
    <subcellularLocation>
        <location evidence="1">Membrane</location>
    </subcellularLocation>
</comment>
<organism evidence="5">
    <name type="scientific">hydrocarbon metagenome</name>
    <dbReference type="NCBI Taxonomy" id="938273"/>
    <lineage>
        <taxon>unclassified sequences</taxon>
        <taxon>metagenomes</taxon>
        <taxon>ecological metagenomes</taxon>
    </lineage>
</organism>
<feature type="domain" description="Penicillin-binding protein dimerisation" evidence="4">
    <location>
        <begin position="53"/>
        <end position="206"/>
    </location>
</feature>
<reference evidence="5" key="1">
    <citation type="journal article" date="2015" name="Proc. Natl. Acad. Sci. U.S.A.">
        <title>Networks of energetic and metabolic interactions define dynamics in microbial communities.</title>
        <authorList>
            <person name="Embree M."/>
            <person name="Liu J.K."/>
            <person name="Al-Bassam M.M."/>
            <person name="Zengler K."/>
        </authorList>
    </citation>
    <scope>NUCLEOTIDE SEQUENCE</scope>
</reference>
<keyword evidence="5" id="KW-0132">Cell division</keyword>
<dbReference type="PANTHER" id="PTHR30627:SF24">
    <property type="entry name" value="PENICILLIN-BINDING PROTEIN 4B"/>
    <property type="match status" value="1"/>
</dbReference>